<proteinExistence type="inferred from homology"/>
<dbReference type="Proteomes" id="UP000608530">
    <property type="component" value="Unassembled WGS sequence"/>
</dbReference>
<evidence type="ECO:0000256" key="3">
    <source>
        <dbReference type="HAMAP-Rule" id="MF_00187"/>
    </source>
</evidence>
<evidence type="ECO:0000256" key="2">
    <source>
        <dbReference type="ARBA" id="ARBA00023150"/>
    </source>
</evidence>
<organism evidence="5 6">
    <name type="scientific">Leucobacter chromiisoli</name>
    <dbReference type="NCBI Taxonomy" id="2796471"/>
    <lineage>
        <taxon>Bacteria</taxon>
        <taxon>Bacillati</taxon>
        <taxon>Actinomycetota</taxon>
        <taxon>Actinomycetes</taxon>
        <taxon>Micrococcales</taxon>
        <taxon>Microbacteriaceae</taxon>
        <taxon>Leucobacter</taxon>
    </lineage>
</organism>
<dbReference type="SUPFAM" id="SSF53927">
    <property type="entry name" value="Cytidine deaminase-like"/>
    <property type="match status" value="1"/>
</dbReference>
<feature type="active site" description="Cysteine persulfide intermediate" evidence="3">
    <location>
        <position position="116"/>
    </location>
</feature>
<dbReference type="PIRSF" id="PIRSF015626">
    <property type="entry name" value="FdhD"/>
    <property type="match status" value="1"/>
</dbReference>
<evidence type="ECO:0000313" key="6">
    <source>
        <dbReference type="Proteomes" id="UP000608530"/>
    </source>
</evidence>
<dbReference type="NCBIfam" id="NF001943">
    <property type="entry name" value="PRK00724.1-2"/>
    <property type="match status" value="1"/>
</dbReference>
<dbReference type="GO" id="GO:0005737">
    <property type="term" value="C:cytoplasm"/>
    <property type="evidence" value="ECO:0007669"/>
    <property type="project" value="UniProtKB-SubCell"/>
</dbReference>
<dbReference type="InterPro" id="IPR016193">
    <property type="entry name" value="Cytidine_deaminase-like"/>
</dbReference>
<comment type="subcellular location">
    <subcellularLocation>
        <location evidence="3">Cytoplasm</location>
    </subcellularLocation>
</comment>
<evidence type="ECO:0000256" key="1">
    <source>
        <dbReference type="ARBA" id="ARBA00022490"/>
    </source>
</evidence>
<dbReference type="GO" id="GO:0097163">
    <property type="term" value="F:sulfur carrier activity"/>
    <property type="evidence" value="ECO:0007669"/>
    <property type="project" value="UniProtKB-UniRule"/>
</dbReference>
<dbReference type="AlphaFoldDB" id="A0A934Q3A9"/>
<comment type="function">
    <text evidence="3">Required for formate dehydrogenase (FDH) activity. Acts as a sulfur carrier protein that transfers sulfur from IscS to the molybdenum cofactor prior to its insertion into FDH.</text>
</comment>
<keyword evidence="6" id="KW-1185">Reference proteome</keyword>
<keyword evidence="2 3" id="KW-0501">Molybdenum cofactor biosynthesis</keyword>
<comment type="caution">
    <text evidence="3">Lacks conserved residue(s) required for the propagation of feature annotation.</text>
</comment>
<dbReference type="Pfam" id="PF02634">
    <property type="entry name" value="FdhD-NarQ"/>
    <property type="match status" value="1"/>
</dbReference>
<gene>
    <name evidence="3 5" type="primary">fdhD</name>
    <name evidence="5" type="ORF">JD276_01080</name>
</gene>
<feature type="region of interest" description="Disordered" evidence="4">
    <location>
        <begin position="1"/>
        <end position="24"/>
    </location>
</feature>
<dbReference type="PANTHER" id="PTHR30592">
    <property type="entry name" value="FORMATE DEHYDROGENASE"/>
    <property type="match status" value="1"/>
</dbReference>
<comment type="similarity">
    <text evidence="3">Belongs to the FdhD family.</text>
</comment>
<evidence type="ECO:0000256" key="4">
    <source>
        <dbReference type="SAM" id="MobiDB-lite"/>
    </source>
</evidence>
<dbReference type="Gene3D" id="3.10.20.10">
    <property type="match status" value="1"/>
</dbReference>
<dbReference type="Gene3D" id="3.40.140.10">
    <property type="entry name" value="Cytidine Deaminase, domain 2"/>
    <property type="match status" value="1"/>
</dbReference>
<dbReference type="RefSeq" id="WP_200112889.1">
    <property type="nucleotide sequence ID" value="NZ_JAEHOH010000001.1"/>
</dbReference>
<sequence>MSRIAARRRVTRLTAGERRTSRPDQLAVEEPLEIRVLGRPLAVTMRTPGSDFELAAGFLASEGVVRASDDFATARYCSGADADGANTYNVLDVTLAPGVAPPDPSLERSFFTTSSCGLCGKASIDAVRTSSSFEVAADDLVIDAETLVGLPEALRAGQDVFERTGGLHAAALFDGRTGEMLVLREDVGRHNAVDKVVGWALMNGRFPARGCVLMVSGRASFELTQKALMAGIPMLAAVSAPSSLAADLADEAGLTLVGFLRGRSMVVYSRPDRVVDAGLGDAAAPIR</sequence>
<evidence type="ECO:0000313" key="5">
    <source>
        <dbReference type="EMBL" id="MBK0417629.1"/>
    </source>
</evidence>
<dbReference type="NCBIfam" id="TIGR00129">
    <property type="entry name" value="fdhD_narQ"/>
    <property type="match status" value="1"/>
</dbReference>
<feature type="compositionally biased region" description="Basic residues" evidence="4">
    <location>
        <begin position="1"/>
        <end position="11"/>
    </location>
</feature>
<dbReference type="EMBL" id="JAEHOH010000001">
    <property type="protein sequence ID" value="MBK0417629.1"/>
    <property type="molecule type" value="Genomic_DNA"/>
</dbReference>
<keyword evidence="1 3" id="KW-0963">Cytoplasm</keyword>
<dbReference type="InterPro" id="IPR003786">
    <property type="entry name" value="FdhD"/>
</dbReference>
<comment type="caution">
    <text evidence="5">The sequence shown here is derived from an EMBL/GenBank/DDBJ whole genome shotgun (WGS) entry which is preliminary data.</text>
</comment>
<dbReference type="GO" id="GO:0006777">
    <property type="term" value="P:Mo-molybdopterin cofactor biosynthetic process"/>
    <property type="evidence" value="ECO:0007669"/>
    <property type="project" value="UniProtKB-UniRule"/>
</dbReference>
<reference evidence="5" key="1">
    <citation type="submission" date="2020-12" db="EMBL/GenBank/DDBJ databases">
        <title>Leucobacter sp. CAS1, isolated from Chromium sludge.</title>
        <authorList>
            <person name="Xu Z."/>
        </authorList>
    </citation>
    <scope>NUCLEOTIDE SEQUENCE</scope>
    <source>
        <strain evidence="5">CSA1</strain>
    </source>
</reference>
<protein>
    <recommendedName>
        <fullName evidence="3">Sulfur carrier protein FdhD</fullName>
    </recommendedName>
</protein>
<dbReference type="HAMAP" id="MF_00187">
    <property type="entry name" value="FdhD"/>
    <property type="match status" value="1"/>
</dbReference>
<dbReference type="PANTHER" id="PTHR30592:SF1">
    <property type="entry name" value="SULFUR CARRIER PROTEIN FDHD"/>
    <property type="match status" value="1"/>
</dbReference>
<name>A0A934Q3A9_9MICO</name>
<dbReference type="GO" id="GO:0016783">
    <property type="term" value="F:sulfurtransferase activity"/>
    <property type="evidence" value="ECO:0007669"/>
    <property type="project" value="InterPro"/>
</dbReference>
<accession>A0A934Q3A9</accession>